<dbReference type="AlphaFoldDB" id="A0AAE0Y2J0"/>
<sequence length="101" mass="12058">MYLRAFHKAKVNRNKPSSHTKILEPESISQDWHLINWLSQTPHFKNSSVRRQYKKVKRSNAKFKRRLDGHWLDYRNHHRLVIGGECISWERLSATVTFTAS</sequence>
<dbReference type="Proteomes" id="UP001283361">
    <property type="component" value="Unassembled WGS sequence"/>
</dbReference>
<protein>
    <submittedName>
        <fullName evidence="1">Uncharacterized protein</fullName>
    </submittedName>
</protein>
<accession>A0AAE0Y2J0</accession>
<name>A0AAE0Y2J0_9GAST</name>
<evidence type="ECO:0000313" key="1">
    <source>
        <dbReference type="EMBL" id="KAK3730721.1"/>
    </source>
</evidence>
<evidence type="ECO:0000313" key="2">
    <source>
        <dbReference type="Proteomes" id="UP001283361"/>
    </source>
</evidence>
<gene>
    <name evidence="1" type="ORF">RRG08_041499</name>
</gene>
<reference evidence="1" key="1">
    <citation type="journal article" date="2023" name="G3 (Bethesda)">
        <title>A reference genome for the long-term kleptoplast-retaining sea slug Elysia crispata morphotype clarki.</title>
        <authorList>
            <person name="Eastman K.E."/>
            <person name="Pendleton A.L."/>
            <person name="Shaikh M.A."/>
            <person name="Suttiyut T."/>
            <person name="Ogas R."/>
            <person name="Tomko P."/>
            <person name="Gavelis G."/>
            <person name="Widhalm J.R."/>
            <person name="Wisecaver J.H."/>
        </authorList>
    </citation>
    <scope>NUCLEOTIDE SEQUENCE</scope>
    <source>
        <strain evidence="1">ECLA1</strain>
    </source>
</reference>
<proteinExistence type="predicted"/>
<keyword evidence="2" id="KW-1185">Reference proteome</keyword>
<comment type="caution">
    <text evidence="1">The sequence shown here is derived from an EMBL/GenBank/DDBJ whole genome shotgun (WGS) entry which is preliminary data.</text>
</comment>
<dbReference type="EMBL" id="JAWDGP010007062">
    <property type="protein sequence ID" value="KAK3730721.1"/>
    <property type="molecule type" value="Genomic_DNA"/>
</dbReference>
<organism evidence="1 2">
    <name type="scientific">Elysia crispata</name>
    <name type="common">lettuce slug</name>
    <dbReference type="NCBI Taxonomy" id="231223"/>
    <lineage>
        <taxon>Eukaryota</taxon>
        <taxon>Metazoa</taxon>
        <taxon>Spiralia</taxon>
        <taxon>Lophotrochozoa</taxon>
        <taxon>Mollusca</taxon>
        <taxon>Gastropoda</taxon>
        <taxon>Heterobranchia</taxon>
        <taxon>Euthyneura</taxon>
        <taxon>Panpulmonata</taxon>
        <taxon>Sacoglossa</taxon>
        <taxon>Placobranchoidea</taxon>
        <taxon>Plakobranchidae</taxon>
        <taxon>Elysia</taxon>
    </lineage>
</organism>